<evidence type="ECO:0000313" key="8">
    <source>
        <dbReference type="Proteomes" id="UP000326302"/>
    </source>
</evidence>
<feature type="transmembrane region" description="Helical" evidence="5">
    <location>
        <begin position="225"/>
        <end position="245"/>
    </location>
</feature>
<dbReference type="GO" id="GO:0006508">
    <property type="term" value="P:proteolysis"/>
    <property type="evidence" value="ECO:0007669"/>
    <property type="project" value="UniProtKB-KW"/>
</dbReference>
<feature type="transmembrane region" description="Helical" evidence="5">
    <location>
        <begin position="6"/>
        <end position="27"/>
    </location>
</feature>
<dbReference type="AlphaFoldDB" id="A0A5N5U500"/>
<dbReference type="SUPFAM" id="SSF144091">
    <property type="entry name" value="Rhomboid-like"/>
    <property type="match status" value="1"/>
</dbReference>
<keyword evidence="3 5" id="KW-1133">Transmembrane helix</keyword>
<feature type="transmembrane region" description="Helical" evidence="5">
    <location>
        <begin position="102"/>
        <end position="120"/>
    </location>
</feature>
<sequence>MDPLASVSRILLVGTVLLSVGILLRLARPEGEWGRTLRSRLVLGVPWGTLLTILLVLAVYLFVQGGLGNWYRPVVIPFRSWSYFYPLGVLTSGLAHSGPGHLLGNLFGTVIFGALAEYAWSHFPTERGSSSFGSWRSNPFVRILAVPLVAVLLAVATGMFALGPVIGFSGVVFAFAGFALVRYPVVTLVLVVAGDLVNLGYSALRSPVFTASGSTRYVTPSWSDIAVQGHALGIFIGIVLAILLFRRRGELPSPGRIWLGTLGYAAAQGLWALYLFQGGDTYVLFRAVGVAAVFALAALVTLAAKSSTRPLLPQTDLTRRQVAVVTLVGVLALVAAIAVPYNLLVVNETATPAESVEIRDYTVFYGEDVPNQYVGAYDLPIYNASGVTTSGVIVASPDRQVWQTVIPAGRLADGDARTVRVGGVGWRDTVVAQRVQWNVVGNRSVYTVRLDHGVESTLAYTSDPSRATPTIDGRNVTVVSTRSGFRLSVTRRGTELGRTSIPVSNETTAVGGLSVENDEGTLVAVSGETRVPIARRASTRGN</sequence>
<accession>A0A5N5U500</accession>
<keyword evidence="7" id="KW-0378">Hydrolase</keyword>
<evidence type="ECO:0000256" key="4">
    <source>
        <dbReference type="ARBA" id="ARBA00023136"/>
    </source>
</evidence>
<comment type="subcellular location">
    <subcellularLocation>
        <location evidence="1">Membrane</location>
        <topology evidence="1">Multi-pass membrane protein</topology>
    </subcellularLocation>
</comment>
<gene>
    <name evidence="7" type="ORF">DMP03_13340</name>
</gene>
<evidence type="ECO:0000256" key="1">
    <source>
        <dbReference type="ARBA" id="ARBA00004141"/>
    </source>
</evidence>
<keyword evidence="4 5" id="KW-0472">Membrane</keyword>
<dbReference type="InterPro" id="IPR035952">
    <property type="entry name" value="Rhomboid-like_sf"/>
</dbReference>
<feature type="domain" description="Peptidase S54 rhomboid" evidence="6">
    <location>
        <begin position="89"/>
        <end position="247"/>
    </location>
</feature>
<feature type="transmembrane region" description="Helical" evidence="5">
    <location>
        <begin position="170"/>
        <end position="193"/>
    </location>
</feature>
<dbReference type="GO" id="GO:0016020">
    <property type="term" value="C:membrane"/>
    <property type="evidence" value="ECO:0007669"/>
    <property type="project" value="UniProtKB-SubCell"/>
</dbReference>
<feature type="transmembrane region" description="Helical" evidence="5">
    <location>
        <begin position="75"/>
        <end position="95"/>
    </location>
</feature>
<dbReference type="GO" id="GO:0004252">
    <property type="term" value="F:serine-type endopeptidase activity"/>
    <property type="evidence" value="ECO:0007669"/>
    <property type="project" value="InterPro"/>
</dbReference>
<dbReference type="Pfam" id="PF01694">
    <property type="entry name" value="Rhomboid"/>
    <property type="match status" value="1"/>
</dbReference>
<protein>
    <submittedName>
        <fullName evidence="7">Rhomboid family intramembrane serine protease</fullName>
    </submittedName>
</protein>
<evidence type="ECO:0000256" key="3">
    <source>
        <dbReference type="ARBA" id="ARBA00022989"/>
    </source>
</evidence>
<dbReference type="OrthoDB" id="205691at2157"/>
<feature type="transmembrane region" description="Helical" evidence="5">
    <location>
        <begin position="39"/>
        <end position="63"/>
    </location>
</feature>
<dbReference type="Proteomes" id="UP000326302">
    <property type="component" value="Unassembled WGS sequence"/>
</dbReference>
<reference evidence="7 8" key="1">
    <citation type="submission" date="2019-10" db="EMBL/GenBank/DDBJ databases">
        <title>Unraveling microbial dark matter from salterns through culturing: the case of the genus Halosegnis.</title>
        <authorList>
            <person name="Duran-Viseras A."/>
            <person name="Andrei A.-S."/>
            <person name="Vera-Gargallo B."/>
            <person name="Ghai R."/>
            <person name="Sanchez-Porro C."/>
            <person name="Ventosa A."/>
        </authorList>
    </citation>
    <scope>NUCLEOTIDE SEQUENCE [LARGE SCALE GENOMIC DNA]</scope>
    <source>
        <strain evidence="7 8">F17-44</strain>
    </source>
</reference>
<feature type="transmembrane region" description="Helical" evidence="5">
    <location>
        <begin position="257"/>
        <end position="276"/>
    </location>
</feature>
<organism evidence="7 8">
    <name type="scientific">Halosegnis rubeus</name>
    <dbReference type="NCBI Taxonomy" id="2212850"/>
    <lineage>
        <taxon>Archaea</taxon>
        <taxon>Methanobacteriati</taxon>
        <taxon>Methanobacteriota</taxon>
        <taxon>Stenosarchaea group</taxon>
        <taxon>Halobacteria</taxon>
        <taxon>Halobacteriales</taxon>
        <taxon>Natronomonadaceae</taxon>
        <taxon>Halosegnis</taxon>
    </lineage>
</organism>
<comment type="caution">
    <text evidence="7">The sequence shown here is derived from an EMBL/GenBank/DDBJ whole genome shotgun (WGS) entry which is preliminary data.</text>
</comment>
<feature type="transmembrane region" description="Helical" evidence="5">
    <location>
        <begin position="282"/>
        <end position="302"/>
    </location>
</feature>
<evidence type="ECO:0000313" key="7">
    <source>
        <dbReference type="EMBL" id="KAB7512932.1"/>
    </source>
</evidence>
<keyword evidence="7" id="KW-0645">Protease</keyword>
<evidence type="ECO:0000256" key="2">
    <source>
        <dbReference type="ARBA" id="ARBA00022692"/>
    </source>
</evidence>
<evidence type="ECO:0000256" key="5">
    <source>
        <dbReference type="SAM" id="Phobius"/>
    </source>
</evidence>
<dbReference type="RefSeq" id="WP_152121043.1">
    <property type="nucleotide sequence ID" value="NZ_QJOW01000008.1"/>
</dbReference>
<name>A0A5N5U500_9EURY</name>
<keyword evidence="2 5" id="KW-0812">Transmembrane</keyword>
<feature type="transmembrane region" description="Helical" evidence="5">
    <location>
        <begin position="322"/>
        <end position="344"/>
    </location>
</feature>
<evidence type="ECO:0000259" key="6">
    <source>
        <dbReference type="Pfam" id="PF01694"/>
    </source>
</evidence>
<dbReference type="EMBL" id="QJOW01000008">
    <property type="protein sequence ID" value="KAB7512932.1"/>
    <property type="molecule type" value="Genomic_DNA"/>
</dbReference>
<feature type="transmembrane region" description="Helical" evidence="5">
    <location>
        <begin position="140"/>
        <end position="163"/>
    </location>
</feature>
<proteinExistence type="predicted"/>
<dbReference type="InterPro" id="IPR022764">
    <property type="entry name" value="Peptidase_S54_rhomboid_dom"/>
</dbReference>
<dbReference type="Gene3D" id="1.20.1540.10">
    <property type="entry name" value="Rhomboid-like"/>
    <property type="match status" value="1"/>
</dbReference>